<feature type="compositionally biased region" description="Pro residues" evidence="1">
    <location>
        <begin position="90"/>
        <end position="106"/>
    </location>
</feature>
<sequence>MGYFCQCLAIVCALHPSREEMEYKVIRRSSIALALGLLAATALAAAPAQAATICQTAPNGSQYCFDDGKGANTGVGGSVGGGSTGGAGAVPPPPAQVPVPAQPAPAPAPYVPPAPAPAPYVPAPAAPAPMYVAPAPSYQPPAAPQPVYQVPAAPAPVYAAPVPAAGQAAITPNQPADVPVVEAEAPAAAESVQNAAEAMAAPSVAAVAAVAPVGPHAGSYGVRPVQDIVGDGGIEAMGVAATTASADTISPVPWVLFVALIVIAGFVTLVVWKGVGVAAAIQRMRLRR</sequence>
<reference evidence="5" key="1">
    <citation type="submission" date="2016-10" db="EMBL/GenBank/DDBJ databases">
        <authorList>
            <person name="Varghese N."/>
            <person name="Submissions S."/>
        </authorList>
    </citation>
    <scope>NUCLEOTIDE SEQUENCE [LARGE SCALE GENOMIC DNA]</scope>
    <source>
        <strain evidence="5">IMMIB L-1606</strain>
    </source>
</reference>
<evidence type="ECO:0000313" key="5">
    <source>
        <dbReference type="Proteomes" id="UP000198751"/>
    </source>
</evidence>
<keyword evidence="5" id="KW-1185">Reference proteome</keyword>
<feature type="region of interest" description="Disordered" evidence="1">
    <location>
        <begin position="75"/>
        <end position="106"/>
    </location>
</feature>
<evidence type="ECO:0000313" key="4">
    <source>
        <dbReference type="EMBL" id="SDT41925.1"/>
    </source>
</evidence>
<gene>
    <name evidence="4" type="ORF">SAMN04489743_2831</name>
</gene>
<accession>A0A1H2A7H4</accession>
<keyword evidence="2" id="KW-0812">Transmembrane</keyword>
<dbReference type="AlphaFoldDB" id="A0A1H2A7H4"/>
<keyword evidence="2" id="KW-0472">Membrane</keyword>
<feature type="transmembrane region" description="Helical" evidence="2">
    <location>
        <begin position="254"/>
        <end position="281"/>
    </location>
</feature>
<dbReference type="Proteomes" id="UP000198751">
    <property type="component" value="Chromosome I"/>
</dbReference>
<evidence type="ECO:0000256" key="2">
    <source>
        <dbReference type="SAM" id="Phobius"/>
    </source>
</evidence>
<feature type="compositionally biased region" description="Gly residues" evidence="1">
    <location>
        <begin position="75"/>
        <end position="88"/>
    </location>
</feature>
<dbReference type="EMBL" id="LT629779">
    <property type="protein sequence ID" value="SDT41925.1"/>
    <property type="molecule type" value="Genomic_DNA"/>
</dbReference>
<evidence type="ECO:0000256" key="3">
    <source>
        <dbReference type="SAM" id="SignalP"/>
    </source>
</evidence>
<evidence type="ECO:0000256" key="1">
    <source>
        <dbReference type="SAM" id="MobiDB-lite"/>
    </source>
</evidence>
<name>A0A1H2A7H4_9MICC</name>
<feature type="chain" id="PRO_5038828623" evidence="3">
    <location>
        <begin position="45"/>
        <end position="288"/>
    </location>
</feature>
<keyword evidence="3" id="KW-0732">Signal</keyword>
<protein>
    <submittedName>
        <fullName evidence="4">Meckel syndrome type 1 protein</fullName>
    </submittedName>
</protein>
<keyword evidence="2" id="KW-1133">Transmembrane helix</keyword>
<feature type="signal peptide" evidence="3">
    <location>
        <begin position="1"/>
        <end position="44"/>
    </location>
</feature>
<organism evidence="4 5">
    <name type="scientific">Pseudarthrobacter equi</name>
    <dbReference type="NCBI Taxonomy" id="728066"/>
    <lineage>
        <taxon>Bacteria</taxon>
        <taxon>Bacillati</taxon>
        <taxon>Actinomycetota</taxon>
        <taxon>Actinomycetes</taxon>
        <taxon>Micrococcales</taxon>
        <taxon>Micrococcaceae</taxon>
        <taxon>Pseudarthrobacter</taxon>
    </lineage>
</organism>
<proteinExistence type="predicted"/>